<dbReference type="EMBL" id="BARU01036477">
    <property type="protein sequence ID" value="GAH89742.1"/>
    <property type="molecule type" value="Genomic_DNA"/>
</dbReference>
<evidence type="ECO:0000313" key="1">
    <source>
        <dbReference type="EMBL" id="GAH89742.1"/>
    </source>
</evidence>
<name>X1J6Y7_9ZZZZ</name>
<organism evidence="1">
    <name type="scientific">marine sediment metagenome</name>
    <dbReference type="NCBI Taxonomy" id="412755"/>
    <lineage>
        <taxon>unclassified sequences</taxon>
        <taxon>metagenomes</taxon>
        <taxon>ecological metagenomes</taxon>
    </lineage>
</organism>
<gene>
    <name evidence="1" type="ORF">S03H2_56953</name>
</gene>
<sequence>MDETKASILEIEEETFTGKTIKFKTREHEWGIETVKDVVGKDSYRIKNIPFDDGDNIIV</sequence>
<dbReference type="AlphaFoldDB" id="X1J6Y7"/>
<protein>
    <submittedName>
        <fullName evidence="1">Uncharacterized protein</fullName>
    </submittedName>
</protein>
<proteinExistence type="predicted"/>
<reference evidence="1" key="1">
    <citation type="journal article" date="2014" name="Front. Microbiol.">
        <title>High frequency of phylogenetically diverse reductive dehalogenase-homologous genes in deep subseafloor sedimentary metagenomes.</title>
        <authorList>
            <person name="Kawai M."/>
            <person name="Futagami T."/>
            <person name="Toyoda A."/>
            <person name="Takaki Y."/>
            <person name="Nishi S."/>
            <person name="Hori S."/>
            <person name="Arai W."/>
            <person name="Tsubouchi T."/>
            <person name="Morono Y."/>
            <person name="Uchiyama I."/>
            <person name="Ito T."/>
            <person name="Fujiyama A."/>
            <person name="Inagaki F."/>
            <person name="Takami H."/>
        </authorList>
    </citation>
    <scope>NUCLEOTIDE SEQUENCE</scope>
    <source>
        <strain evidence="1">Expedition CK06-06</strain>
    </source>
</reference>
<comment type="caution">
    <text evidence="1">The sequence shown here is derived from an EMBL/GenBank/DDBJ whole genome shotgun (WGS) entry which is preliminary data.</text>
</comment>
<accession>X1J6Y7</accession>
<feature type="non-terminal residue" evidence="1">
    <location>
        <position position="59"/>
    </location>
</feature>